<dbReference type="CDD" id="cd00060">
    <property type="entry name" value="FHA"/>
    <property type="match status" value="1"/>
</dbReference>
<evidence type="ECO:0000313" key="3">
    <source>
        <dbReference type="Proteomes" id="UP001500936"/>
    </source>
</evidence>
<feature type="domain" description="FHA" evidence="1">
    <location>
        <begin position="152"/>
        <end position="202"/>
    </location>
</feature>
<dbReference type="RefSeq" id="WP_345267225.1">
    <property type="nucleotide sequence ID" value="NZ_BAABHB010000003.1"/>
</dbReference>
<dbReference type="SUPFAM" id="SSF49879">
    <property type="entry name" value="SMAD/FHA domain"/>
    <property type="match status" value="1"/>
</dbReference>
<evidence type="ECO:0000313" key="2">
    <source>
        <dbReference type="EMBL" id="GAA4405231.1"/>
    </source>
</evidence>
<reference evidence="3" key="1">
    <citation type="journal article" date="2019" name="Int. J. Syst. Evol. Microbiol.">
        <title>The Global Catalogue of Microorganisms (GCM) 10K type strain sequencing project: providing services to taxonomists for standard genome sequencing and annotation.</title>
        <authorList>
            <consortium name="The Broad Institute Genomics Platform"/>
            <consortium name="The Broad Institute Genome Sequencing Center for Infectious Disease"/>
            <person name="Wu L."/>
            <person name="Ma J."/>
        </authorList>
    </citation>
    <scope>NUCLEOTIDE SEQUENCE [LARGE SCALE GENOMIC DNA]</scope>
    <source>
        <strain evidence="3">JCM 17925</strain>
    </source>
</reference>
<dbReference type="EMBL" id="BAABHB010000003">
    <property type="protein sequence ID" value="GAA4405231.1"/>
    <property type="molecule type" value="Genomic_DNA"/>
</dbReference>
<dbReference type="Gene3D" id="2.60.200.20">
    <property type="match status" value="1"/>
</dbReference>
<dbReference type="InterPro" id="IPR000253">
    <property type="entry name" value="FHA_dom"/>
</dbReference>
<name>A0ABP8KFT2_9BACT</name>
<evidence type="ECO:0000259" key="1">
    <source>
        <dbReference type="PROSITE" id="PS50006"/>
    </source>
</evidence>
<organism evidence="2 3">
    <name type="scientific">Nibrella viscosa</name>
    <dbReference type="NCBI Taxonomy" id="1084524"/>
    <lineage>
        <taxon>Bacteria</taxon>
        <taxon>Pseudomonadati</taxon>
        <taxon>Bacteroidota</taxon>
        <taxon>Cytophagia</taxon>
        <taxon>Cytophagales</taxon>
        <taxon>Spirosomataceae</taxon>
        <taxon>Nibrella</taxon>
    </lineage>
</organism>
<gene>
    <name evidence="2" type="ORF">GCM10023187_23450</name>
</gene>
<dbReference type="Proteomes" id="UP001500936">
    <property type="component" value="Unassembled WGS sequence"/>
</dbReference>
<dbReference type="InterPro" id="IPR008984">
    <property type="entry name" value="SMAD_FHA_dom_sf"/>
</dbReference>
<proteinExistence type="predicted"/>
<protein>
    <recommendedName>
        <fullName evidence="1">FHA domain-containing protein</fullName>
    </recommendedName>
</protein>
<sequence>MFNFFNKKADNGPKDVKAIRDTLLRFIKEQLQKAEGGEGHAIKGLQLYIAPPADEQHLYEAAVYQADEGRFRAEIQKIADDFAIDLPENWTYETNFVDSLPSEGRKIPGLDASLYINTRIAAMHKVSTAYIRVLNGEAEKEEYTLTSTGGKINIGREKKVQQADGFFRVNAIAFPADSSHESNKFISRQHAHIEWDPESASFMFFADEGGVPPRNKIKVRSAADEQPVKLHSTQVGHRLQEGDQIILGESAVLEFSYSSGVV</sequence>
<comment type="caution">
    <text evidence="2">The sequence shown here is derived from an EMBL/GenBank/DDBJ whole genome shotgun (WGS) entry which is preliminary data.</text>
</comment>
<keyword evidence="3" id="KW-1185">Reference proteome</keyword>
<dbReference type="PROSITE" id="PS50006">
    <property type="entry name" value="FHA_DOMAIN"/>
    <property type="match status" value="1"/>
</dbReference>
<accession>A0ABP8KFT2</accession>